<reference evidence="2 3" key="1">
    <citation type="submission" date="2024-02" db="EMBL/GenBank/DDBJ databases">
        <authorList>
            <person name="Chen Y."/>
            <person name="Shah S."/>
            <person name="Dougan E. K."/>
            <person name="Thang M."/>
            <person name="Chan C."/>
        </authorList>
    </citation>
    <scope>NUCLEOTIDE SEQUENCE [LARGE SCALE GENOMIC DNA]</scope>
</reference>
<feature type="compositionally biased region" description="Polar residues" evidence="1">
    <location>
        <begin position="90"/>
        <end position="110"/>
    </location>
</feature>
<feature type="compositionally biased region" description="Basic and acidic residues" evidence="1">
    <location>
        <begin position="595"/>
        <end position="606"/>
    </location>
</feature>
<proteinExistence type="predicted"/>
<dbReference type="Proteomes" id="UP001642484">
    <property type="component" value="Unassembled WGS sequence"/>
</dbReference>
<comment type="caution">
    <text evidence="2">The sequence shown here is derived from an EMBL/GenBank/DDBJ whole genome shotgun (WGS) entry which is preliminary data.</text>
</comment>
<feature type="compositionally biased region" description="Acidic residues" evidence="1">
    <location>
        <begin position="547"/>
        <end position="572"/>
    </location>
</feature>
<feature type="compositionally biased region" description="Polar residues" evidence="1">
    <location>
        <begin position="520"/>
        <end position="538"/>
    </location>
</feature>
<evidence type="ECO:0000256" key="1">
    <source>
        <dbReference type="SAM" id="MobiDB-lite"/>
    </source>
</evidence>
<accession>A0ABP0K445</accession>
<dbReference type="EMBL" id="CAXAMN010007369">
    <property type="protein sequence ID" value="CAK9021332.1"/>
    <property type="molecule type" value="Genomic_DNA"/>
</dbReference>
<feature type="region of interest" description="Disordered" evidence="1">
    <location>
        <begin position="257"/>
        <end position="378"/>
    </location>
</feature>
<keyword evidence="3" id="KW-1185">Reference proteome</keyword>
<evidence type="ECO:0000313" key="2">
    <source>
        <dbReference type="EMBL" id="CAK9021332.1"/>
    </source>
</evidence>
<feature type="region of interest" description="Disordered" evidence="1">
    <location>
        <begin position="403"/>
        <end position="606"/>
    </location>
</feature>
<sequence>MDLAEERLRQYCDDRLAEPRAEVPVPLQEVNIDAAQEQAAMVNTIPKIPQAAAGSGPTYVGVQDPAALRSPQRSNRSLSKASSPCLLNDCASNRSSPASSLYRRQSSDLATESLPALPPTETPRQLLPQQVEDTLDISFGLGTQGHEAEAARAAPSSPAEKPPAEPAEVVTVAQMEKPSAEPEVSEDPWEEILGSLAEVAPPRVSKADVWTKESSGDAECNFNSTLESSKEKEVEVEVEDEAEVSLQKPAESLEVKAEERVVTSPTHLSEVKPDVHVDAPLAKPPEVEELHSELSEAETPAQKSATESPEVKVEGFPTDLSEVKPGTQVDGPLAEPPEAMVQTEVEELHSELSEAEMPAQKLATESPEAKADMQVVRSPTDVSEVDMLLAEPPEALVQTEVEKLHSELSEAEMPAQKPATESPEVKADMQVVRSPTDVSEVDMPLAEPPEALVPTEVEELHSELSEAEMPAQKPATESPEADIHFEKQSAESSKDPWDEILGNLANDLRPQMLSRARPSHQLQRTGSHSIQAPQSASKTEAKCIDSSGDEEESYSDSEYESYEEDEEEEEEQVTERVDAGIVLVDMDSGSSSVESGHRGTRPIDTE</sequence>
<name>A0ABP0K445_9DINO</name>
<feature type="compositionally biased region" description="Polar residues" evidence="1">
    <location>
        <begin position="71"/>
        <end position="82"/>
    </location>
</feature>
<feature type="region of interest" description="Disordered" evidence="1">
    <location>
        <begin position="68"/>
        <end position="188"/>
    </location>
</feature>
<organism evidence="2 3">
    <name type="scientific">Durusdinium trenchii</name>
    <dbReference type="NCBI Taxonomy" id="1381693"/>
    <lineage>
        <taxon>Eukaryota</taxon>
        <taxon>Sar</taxon>
        <taxon>Alveolata</taxon>
        <taxon>Dinophyceae</taxon>
        <taxon>Suessiales</taxon>
        <taxon>Symbiodiniaceae</taxon>
        <taxon>Durusdinium</taxon>
    </lineage>
</organism>
<gene>
    <name evidence="2" type="ORF">CCMP2556_LOCUS14415</name>
</gene>
<feature type="compositionally biased region" description="Basic and acidic residues" evidence="1">
    <location>
        <begin position="285"/>
        <end position="294"/>
    </location>
</feature>
<feature type="compositionally biased region" description="Basic and acidic residues" evidence="1">
    <location>
        <begin position="481"/>
        <end position="497"/>
    </location>
</feature>
<evidence type="ECO:0000313" key="3">
    <source>
        <dbReference type="Proteomes" id="UP001642484"/>
    </source>
</evidence>
<protein>
    <submittedName>
        <fullName evidence="2">Uncharacterized protein</fullName>
    </submittedName>
</protein>